<organism evidence="8 9">
    <name type="scientific">Allacma fusca</name>
    <dbReference type="NCBI Taxonomy" id="39272"/>
    <lineage>
        <taxon>Eukaryota</taxon>
        <taxon>Metazoa</taxon>
        <taxon>Ecdysozoa</taxon>
        <taxon>Arthropoda</taxon>
        <taxon>Hexapoda</taxon>
        <taxon>Collembola</taxon>
        <taxon>Symphypleona</taxon>
        <taxon>Sminthuridae</taxon>
        <taxon>Allacma</taxon>
    </lineage>
</organism>
<evidence type="ECO:0000256" key="3">
    <source>
        <dbReference type="ARBA" id="ARBA00022475"/>
    </source>
</evidence>
<reference evidence="8" key="1">
    <citation type="submission" date="2021-06" db="EMBL/GenBank/DDBJ databases">
        <authorList>
            <person name="Hodson N. C."/>
            <person name="Mongue J. A."/>
            <person name="Jaron S. K."/>
        </authorList>
    </citation>
    <scope>NUCLEOTIDE SEQUENCE</scope>
</reference>
<keyword evidence="3" id="KW-1003">Cell membrane</keyword>
<protein>
    <submittedName>
        <fullName evidence="8">Uncharacterized protein</fullName>
    </submittedName>
</protein>
<feature type="transmembrane region" description="Helical" evidence="7">
    <location>
        <begin position="27"/>
        <end position="49"/>
    </location>
</feature>
<feature type="non-terminal residue" evidence="8">
    <location>
        <position position="1"/>
    </location>
</feature>
<accession>A0A8J2KN99</accession>
<feature type="transmembrane region" description="Helical" evidence="7">
    <location>
        <begin position="5"/>
        <end position="21"/>
    </location>
</feature>
<evidence type="ECO:0000313" key="8">
    <source>
        <dbReference type="EMBL" id="CAG7816189.1"/>
    </source>
</evidence>
<proteinExistence type="inferred from homology"/>
<keyword evidence="6 7" id="KW-0472">Membrane</keyword>
<dbReference type="GO" id="GO:0044341">
    <property type="term" value="P:sodium-dependent phosphate transport"/>
    <property type="evidence" value="ECO:0007669"/>
    <property type="project" value="InterPro"/>
</dbReference>
<evidence type="ECO:0000256" key="1">
    <source>
        <dbReference type="ARBA" id="ARBA00004424"/>
    </source>
</evidence>
<sequence>WFAIFYLVFAFCILPLIVFALSMIGAIAFYCVISVAGVIILLTTVLNLLQDYAPEQLPEVFRNWNFLPLYLHSLEPCDKLVQKALDLARQTCCGSCCAAASQESNEIMTMPSQSSSVGLDNLGFIRGDHSEETGNNCGSSNVGSINKIQKKDQNIEQTQL</sequence>
<keyword evidence="4 7" id="KW-0812">Transmembrane</keyword>
<evidence type="ECO:0000256" key="2">
    <source>
        <dbReference type="ARBA" id="ARBA00005808"/>
    </source>
</evidence>
<keyword evidence="5 7" id="KW-1133">Transmembrane helix</keyword>
<evidence type="ECO:0000256" key="5">
    <source>
        <dbReference type="ARBA" id="ARBA00022989"/>
    </source>
</evidence>
<keyword evidence="9" id="KW-1185">Reference proteome</keyword>
<comment type="subcellular location">
    <subcellularLocation>
        <location evidence="1">Apical cell membrane</location>
        <topology evidence="1">Multi-pass membrane protein</topology>
    </subcellularLocation>
</comment>
<gene>
    <name evidence="8" type="ORF">AFUS01_LOCUS26819</name>
</gene>
<dbReference type="Proteomes" id="UP000708208">
    <property type="component" value="Unassembled WGS sequence"/>
</dbReference>
<comment type="similarity">
    <text evidence="2">Belongs to the SLC34A transporter family.</text>
</comment>
<evidence type="ECO:0000256" key="6">
    <source>
        <dbReference type="ARBA" id="ARBA00023136"/>
    </source>
</evidence>
<evidence type="ECO:0000313" key="9">
    <source>
        <dbReference type="Proteomes" id="UP000708208"/>
    </source>
</evidence>
<dbReference type="OrthoDB" id="76259at2759"/>
<name>A0A8J2KN99_9HEXA</name>
<comment type="caution">
    <text evidence="8">The sequence shown here is derived from an EMBL/GenBank/DDBJ whole genome shotgun (WGS) entry which is preliminary data.</text>
</comment>
<dbReference type="InterPro" id="IPR003841">
    <property type="entry name" value="Na/Pi_transpt"/>
</dbReference>
<evidence type="ECO:0000256" key="7">
    <source>
        <dbReference type="SAM" id="Phobius"/>
    </source>
</evidence>
<dbReference type="GO" id="GO:0016324">
    <property type="term" value="C:apical plasma membrane"/>
    <property type="evidence" value="ECO:0007669"/>
    <property type="project" value="UniProtKB-SubCell"/>
</dbReference>
<dbReference type="AlphaFoldDB" id="A0A8J2KN99"/>
<evidence type="ECO:0000256" key="4">
    <source>
        <dbReference type="ARBA" id="ARBA00022692"/>
    </source>
</evidence>
<dbReference type="PANTHER" id="PTHR10010:SF46">
    <property type="entry name" value="SODIUM-DEPENDENT PHOSPHATE TRANSPORT PROTEIN 2B"/>
    <property type="match status" value="1"/>
</dbReference>
<dbReference type="EMBL" id="CAJVCH010363255">
    <property type="protein sequence ID" value="CAG7816189.1"/>
    <property type="molecule type" value="Genomic_DNA"/>
</dbReference>
<dbReference type="GO" id="GO:0005436">
    <property type="term" value="F:sodium:phosphate symporter activity"/>
    <property type="evidence" value="ECO:0007669"/>
    <property type="project" value="InterPro"/>
</dbReference>
<dbReference type="PANTHER" id="PTHR10010">
    <property type="entry name" value="SOLUTE CARRIER FAMILY 34 SODIUM PHOSPHATE , MEMBER 2-RELATED"/>
    <property type="match status" value="1"/>
</dbReference>